<dbReference type="Pfam" id="PF00882">
    <property type="entry name" value="Zn_dep_PLPC"/>
    <property type="match status" value="1"/>
</dbReference>
<name>D4RWG8_9FIRM</name>
<dbReference type="eggNOG" id="COG0770">
    <property type="taxonomic scope" value="Bacteria"/>
</dbReference>
<dbReference type="AlphaFoldDB" id="D4RWG8"/>
<evidence type="ECO:0000313" key="3">
    <source>
        <dbReference type="Proteomes" id="UP000006238"/>
    </source>
</evidence>
<comment type="caution">
    <text evidence="2">The sequence shown here is derived from an EMBL/GenBank/DDBJ whole genome shotgun (WGS) entry which is preliminary data.</text>
</comment>
<evidence type="ECO:0000313" key="2">
    <source>
        <dbReference type="EMBL" id="EFF69785.1"/>
    </source>
</evidence>
<proteinExistence type="predicted"/>
<accession>D4RWG8</accession>
<dbReference type="Proteomes" id="UP000006238">
    <property type="component" value="Unassembled WGS sequence"/>
</dbReference>
<dbReference type="RefSeq" id="WP_005601015.1">
    <property type="nucleotide sequence ID" value="NZ_GG663519.1"/>
</dbReference>
<organism evidence="2 3">
    <name type="scientific">Eshraghiella crossota DSM 2876</name>
    <dbReference type="NCBI Taxonomy" id="511680"/>
    <lineage>
        <taxon>Bacteria</taxon>
        <taxon>Bacillati</taxon>
        <taxon>Bacillota</taxon>
        <taxon>Clostridia</taxon>
        <taxon>Lachnospirales</taxon>
        <taxon>Lachnospiraceae</taxon>
        <taxon>Eshraghiella</taxon>
    </lineage>
</organism>
<gene>
    <name evidence="2" type="ORF">BUTYVIB_00299</name>
</gene>
<feature type="domain" description="Phospholipase C/D" evidence="1">
    <location>
        <begin position="6"/>
        <end position="158"/>
    </location>
</feature>
<dbReference type="HOGENOM" id="CLU_064046_0_0_9"/>
<dbReference type="STRING" id="45851.BHV86_07255"/>
<dbReference type="InterPro" id="IPR029002">
    <property type="entry name" value="PLPC/GPLD1"/>
</dbReference>
<protein>
    <recommendedName>
        <fullName evidence="1">Phospholipase C/D domain-containing protein</fullName>
    </recommendedName>
</protein>
<evidence type="ECO:0000259" key="1">
    <source>
        <dbReference type="Pfam" id="PF00882"/>
    </source>
</evidence>
<dbReference type="GeneID" id="98918663"/>
<sequence length="318" mass="36063">MPGFVTHHIFGINAFHGLPKGNAKDIIRKHNKAYSLGLQGPDLFFYFLPTSSGLFPNIANKMHKENTGEFFNQLIIACSTIKELEDYETCNAYIQGFIGHYLLDSAIHPYVYCRVTTKPDKEVLGVHFGLETDIDREVLMHYKGMSLTDLNHKKAIDITPKEQDAIARLLHKAILATYDIDISIRMIKAAVISFKIESSIIMDKKANKHKVISKIEDMTFHHPFLSPLLINDVTHSKDSCNETHEEWYNPWDDTITSTQSVFDIMDGKIPKYVNALELMDCALLNSYNRIPDNSPAVLKELGNLSYTSGLDCTIPLKR</sequence>
<dbReference type="EMBL" id="ABWN01000017">
    <property type="protein sequence ID" value="EFF69785.1"/>
    <property type="molecule type" value="Genomic_DNA"/>
</dbReference>
<reference evidence="2 3" key="1">
    <citation type="submission" date="2010-02" db="EMBL/GenBank/DDBJ databases">
        <authorList>
            <person name="Weinstock G."/>
            <person name="Sodergren E."/>
            <person name="Clifton S."/>
            <person name="Fulton L."/>
            <person name="Fulton B."/>
            <person name="Courtney L."/>
            <person name="Fronick C."/>
            <person name="Harrison M."/>
            <person name="Strong C."/>
            <person name="Farmer C."/>
            <person name="Delahaunty K."/>
            <person name="Markovic C."/>
            <person name="Hall O."/>
            <person name="Minx P."/>
            <person name="Tomlinson C."/>
            <person name="Mitreva M."/>
            <person name="Nelson J."/>
            <person name="Hou S."/>
            <person name="Wollam A."/>
            <person name="Pepin K.H."/>
            <person name="Johnson M."/>
            <person name="Bhonagiri V."/>
            <person name="Zhang X."/>
            <person name="Suruliraj S."/>
            <person name="Warren W."/>
            <person name="Chinwalla A."/>
            <person name="Mardis E.R."/>
            <person name="Wilson R.K."/>
        </authorList>
    </citation>
    <scope>NUCLEOTIDE SEQUENCE [LARGE SCALE GENOMIC DNA]</scope>
    <source>
        <strain evidence="2 3">DSM 2876</strain>
    </source>
</reference>
<keyword evidence="3" id="KW-1185">Reference proteome</keyword>